<dbReference type="AlphaFoldDB" id="A0A1D2AHY9"/>
<name>A0A1D2AHY9_ORNBR</name>
<reference evidence="1" key="1">
    <citation type="submission" date="2016-07" db="EMBL/GenBank/DDBJ databases">
        <title>Salivary Glands transcriptome analysis on engorged females of Ornithodoros brasiliensis (Acari:Argasidae).</title>
        <authorList>
            <person name="Simons S.M."/>
            <person name="Carvalho E."/>
            <person name="Junqueira-de-Azevedo I."/>
            <person name="Ho P.L."/>
            <person name="Giovanni D."/>
            <person name="Mendonca R."/>
            <person name="Onofrio V."/>
            <person name="Landulfo G."/>
            <person name="Ramirez D."/>
            <person name="Barros-Battesti D."/>
        </authorList>
    </citation>
    <scope>NUCLEOTIDE SEQUENCE</scope>
    <source>
        <strain evidence="1">Female</strain>
        <tissue evidence="1">Salivary gland</tissue>
    </source>
</reference>
<accession>A0A1D2AHY9</accession>
<sequence length="108" mass="12138">RKMLKTSIPTSSQRHVRTANALLVHGVNRTSVQQRFQINTNAQICFLGTVRAGRASVTRPPSLQSRCMIAYRVQYVKNMTCMIQKCGGKNVLASHFPRNRARNESPVP</sequence>
<organism evidence="1">
    <name type="scientific">Ornithodoros brasiliensis</name>
    <name type="common">Mouro tick</name>
    <dbReference type="NCBI Taxonomy" id="888526"/>
    <lineage>
        <taxon>Eukaryota</taxon>
        <taxon>Metazoa</taxon>
        <taxon>Ecdysozoa</taxon>
        <taxon>Arthropoda</taxon>
        <taxon>Chelicerata</taxon>
        <taxon>Arachnida</taxon>
        <taxon>Acari</taxon>
        <taxon>Parasitiformes</taxon>
        <taxon>Ixodida</taxon>
        <taxon>Ixodoidea</taxon>
        <taxon>Argasidae</taxon>
        <taxon>Ornithodorinae</taxon>
        <taxon>Ornithodoros</taxon>
    </lineage>
</organism>
<evidence type="ECO:0000313" key="1">
    <source>
        <dbReference type="EMBL" id="JAT78816.1"/>
    </source>
</evidence>
<dbReference type="EMBL" id="GETE01001022">
    <property type="protein sequence ID" value="JAT78816.1"/>
    <property type="molecule type" value="Transcribed_RNA"/>
</dbReference>
<proteinExistence type="predicted"/>
<feature type="non-terminal residue" evidence="1">
    <location>
        <position position="1"/>
    </location>
</feature>
<protein>
    <submittedName>
        <fullName evidence="1">Uncharacterized protein</fullName>
    </submittedName>
</protein>